<dbReference type="CDD" id="cd06222">
    <property type="entry name" value="RNase_H_like"/>
    <property type="match status" value="1"/>
</dbReference>
<gene>
    <name evidence="2" type="ORF">KK1_009165</name>
</gene>
<accession>A0A151TSE5</accession>
<dbReference type="Pfam" id="PF13456">
    <property type="entry name" value="RVT_3"/>
    <property type="match status" value="1"/>
</dbReference>
<dbReference type="SUPFAM" id="SSF53098">
    <property type="entry name" value="Ribonuclease H-like"/>
    <property type="match status" value="1"/>
</dbReference>
<dbReference type="InterPro" id="IPR002156">
    <property type="entry name" value="RNaseH_domain"/>
</dbReference>
<dbReference type="InterPro" id="IPR044730">
    <property type="entry name" value="RNase_H-like_dom_plant"/>
</dbReference>
<dbReference type="InterPro" id="IPR012337">
    <property type="entry name" value="RNaseH-like_sf"/>
</dbReference>
<dbReference type="AlphaFoldDB" id="A0A151TSE5"/>
<organism evidence="2 3">
    <name type="scientific">Cajanus cajan</name>
    <name type="common">Pigeon pea</name>
    <name type="synonym">Cajanus indicus</name>
    <dbReference type="NCBI Taxonomy" id="3821"/>
    <lineage>
        <taxon>Eukaryota</taxon>
        <taxon>Viridiplantae</taxon>
        <taxon>Streptophyta</taxon>
        <taxon>Embryophyta</taxon>
        <taxon>Tracheophyta</taxon>
        <taxon>Spermatophyta</taxon>
        <taxon>Magnoliopsida</taxon>
        <taxon>eudicotyledons</taxon>
        <taxon>Gunneridae</taxon>
        <taxon>Pentapetalae</taxon>
        <taxon>rosids</taxon>
        <taxon>fabids</taxon>
        <taxon>Fabales</taxon>
        <taxon>Fabaceae</taxon>
        <taxon>Papilionoideae</taxon>
        <taxon>50 kb inversion clade</taxon>
        <taxon>NPAAA clade</taxon>
        <taxon>indigoferoid/millettioid clade</taxon>
        <taxon>Phaseoleae</taxon>
        <taxon>Cajanus</taxon>
    </lineage>
</organism>
<dbReference type="OMA" id="TIAITWS"/>
<name>A0A151TSE5_CAJCA</name>
<dbReference type="PANTHER" id="PTHR47723">
    <property type="entry name" value="OS05G0353850 PROTEIN"/>
    <property type="match status" value="1"/>
</dbReference>
<dbReference type="Gene3D" id="3.30.420.10">
    <property type="entry name" value="Ribonuclease H-like superfamily/Ribonuclease H"/>
    <property type="match status" value="1"/>
</dbReference>
<dbReference type="InterPro" id="IPR053151">
    <property type="entry name" value="RNase_H-like"/>
</dbReference>
<proteinExistence type="predicted"/>
<dbReference type="InterPro" id="IPR036397">
    <property type="entry name" value="RNaseH_sf"/>
</dbReference>
<dbReference type="PANTHER" id="PTHR47723:SF23">
    <property type="entry name" value="REVERSE TRANSCRIPTASE-LIKE PROTEIN"/>
    <property type="match status" value="1"/>
</dbReference>
<keyword evidence="3" id="KW-1185">Reference proteome</keyword>
<protein>
    <recommendedName>
        <fullName evidence="1">RNase H type-1 domain-containing protein</fullName>
    </recommendedName>
</protein>
<dbReference type="GO" id="GO:0003676">
    <property type="term" value="F:nucleic acid binding"/>
    <property type="evidence" value="ECO:0007669"/>
    <property type="project" value="InterPro"/>
</dbReference>
<dbReference type="Gramene" id="C.cajan_08906.t">
    <property type="protein sequence ID" value="C.cajan_08906.t.cds1"/>
    <property type="gene ID" value="C.cajan_08906"/>
</dbReference>
<reference evidence="2 3" key="1">
    <citation type="journal article" date="2012" name="Nat. Biotechnol.">
        <title>Draft genome sequence of pigeonpea (Cajanus cajan), an orphan legume crop of resource-poor farmers.</title>
        <authorList>
            <person name="Varshney R.K."/>
            <person name="Chen W."/>
            <person name="Li Y."/>
            <person name="Bharti A.K."/>
            <person name="Saxena R.K."/>
            <person name="Schlueter J.A."/>
            <person name="Donoghue M.T."/>
            <person name="Azam S."/>
            <person name="Fan G."/>
            <person name="Whaley A.M."/>
            <person name="Farmer A.D."/>
            <person name="Sheridan J."/>
            <person name="Iwata A."/>
            <person name="Tuteja R."/>
            <person name="Penmetsa R.V."/>
            <person name="Wu W."/>
            <person name="Upadhyaya H.D."/>
            <person name="Yang S.P."/>
            <person name="Shah T."/>
            <person name="Saxena K.B."/>
            <person name="Michael T."/>
            <person name="McCombie W.R."/>
            <person name="Yang B."/>
            <person name="Zhang G."/>
            <person name="Yang H."/>
            <person name="Wang J."/>
            <person name="Spillane C."/>
            <person name="Cook D.R."/>
            <person name="May G.D."/>
            <person name="Xu X."/>
            <person name="Jackson S.A."/>
        </authorList>
    </citation>
    <scope>NUCLEOTIDE SEQUENCE [LARGE SCALE GENOMIC DNA]</scope>
    <source>
        <strain evidence="3">cv. Asha</strain>
    </source>
</reference>
<dbReference type="Proteomes" id="UP000075243">
    <property type="component" value="Chromosome 3"/>
</dbReference>
<sequence length="167" mass="19282">MEEFNILKRLMVHFHLLKPTLIKQDNWYPLARGFIKCNMDGGAEGSLGHATCGGLFRDSSKTFLGEFVSYIGIKTALHAKLIIIMRVIGHKHDAGWRKLWLECDSKLVLNAFGNTQIVPWDICGRWRHCLPLCSHMYFLHSHIYREGNQCANKLVGFGLKHKILYKW</sequence>
<feature type="domain" description="RNase H type-1" evidence="1">
    <location>
        <begin position="38"/>
        <end position="155"/>
    </location>
</feature>
<dbReference type="EMBL" id="CM003605">
    <property type="protein sequence ID" value="KYP69958.1"/>
    <property type="molecule type" value="Genomic_DNA"/>
</dbReference>
<evidence type="ECO:0000259" key="1">
    <source>
        <dbReference type="Pfam" id="PF13456"/>
    </source>
</evidence>
<evidence type="ECO:0000313" key="3">
    <source>
        <dbReference type="Proteomes" id="UP000075243"/>
    </source>
</evidence>
<evidence type="ECO:0000313" key="2">
    <source>
        <dbReference type="EMBL" id="KYP69958.1"/>
    </source>
</evidence>
<dbReference type="GO" id="GO:0004523">
    <property type="term" value="F:RNA-DNA hybrid ribonuclease activity"/>
    <property type="evidence" value="ECO:0007669"/>
    <property type="project" value="InterPro"/>
</dbReference>